<gene>
    <name evidence="7" type="ORF">ANI02nite_33280</name>
</gene>
<dbReference type="PANTHER" id="PTHR33545:SF5">
    <property type="entry name" value="UPF0750 MEMBRANE PROTEIN YITT"/>
    <property type="match status" value="1"/>
</dbReference>
<dbReference type="Pfam" id="PF02588">
    <property type="entry name" value="YitT_membrane"/>
    <property type="match status" value="1"/>
</dbReference>
<accession>A0A511XER6</accession>
<keyword evidence="4 6" id="KW-1133">Transmembrane helix</keyword>
<organism evidence="7 8">
    <name type="scientific">Acetobacter nitrogenifigens DSM 23921 = NBRC 105050</name>
    <dbReference type="NCBI Taxonomy" id="1120919"/>
    <lineage>
        <taxon>Bacteria</taxon>
        <taxon>Pseudomonadati</taxon>
        <taxon>Pseudomonadota</taxon>
        <taxon>Alphaproteobacteria</taxon>
        <taxon>Acetobacterales</taxon>
        <taxon>Acetobacteraceae</taxon>
        <taxon>Acetobacter</taxon>
    </lineage>
</organism>
<dbReference type="OrthoDB" id="3296441at2"/>
<evidence type="ECO:0000313" key="7">
    <source>
        <dbReference type="EMBL" id="GEN61444.1"/>
    </source>
</evidence>
<comment type="caution">
    <text evidence="7">The sequence shown here is derived from an EMBL/GenBank/DDBJ whole genome shotgun (WGS) entry which is preliminary data.</text>
</comment>
<evidence type="ECO:0000256" key="4">
    <source>
        <dbReference type="ARBA" id="ARBA00022989"/>
    </source>
</evidence>
<evidence type="ECO:0000313" key="8">
    <source>
        <dbReference type="Proteomes" id="UP000321635"/>
    </source>
</evidence>
<evidence type="ECO:0000256" key="2">
    <source>
        <dbReference type="ARBA" id="ARBA00022475"/>
    </source>
</evidence>
<protein>
    <submittedName>
        <fullName evidence="7">Membrane protein</fullName>
    </submittedName>
</protein>
<keyword evidence="2" id="KW-1003">Cell membrane</keyword>
<evidence type="ECO:0000256" key="5">
    <source>
        <dbReference type="ARBA" id="ARBA00023136"/>
    </source>
</evidence>
<feature type="transmembrane region" description="Helical" evidence="6">
    <location>
        <begin position="100"/>
        <end position="120"/>
    </location>
</feature>
<dbReference type="Proteomes" id="UP000321635">
    <property type="component" value="Unassembled WGS sequence"/>
</dbReference>
<proteinExistence type="predicted"/>
<sequence length="218" mass="22724">MPDRPPSDTPPTITQDPAVLLPLRHTLAEDVYALLIGTSLIALGLLCLHQAGLVTGGVAGVALLISYLAPLSPGELFTLINIPFILFAVRAMGVPFALKTAIVSCSITVIAFGFTKVIGLSFIQPLFAASFGGTMLGMGVLSLARHQAGVGGTGVVTLWLQKTRGLNAGRSQLTLDAIILLCSLLVLPAERVLLSAVSAVALSVVLIAFHRPGRYIGY</sequence>
<feature type="transmembrane region" description="Helical" evidence="6">
    <location>
        <begin position="53"/>
        <end position="70"/>
    </location>
</feature>
<feature type="transmembrane region" description="Helical" evidence="6">
    <location>
        <begin position="76"/>
        <end position="93"/>
    </location>
</feature>
<keyword evidence="3 6" id="KW-0812">Transmembrane</keyword>
<dbReference type="EMBL" id="BJYF01000037">
    <property type="protein sequence ID" value="GEN61444.1"/>
    <property type="molecule type" value="Genomic_DNA"/>
</dbReference>
<keyword evidence="8" id="KW-1185">Reference proteome</keyword>
<dbReference type="RefSeq" id="WP_084440679.1">
    <property type="nucleotide sequence ID" value="NZ_AUBI01000023.1"/>
</dbReference>
<evidence type="ECO:0000256" key="3">
    <source>
        <dbReference type="ARBA" id="ARBA00022692"/>
    </source>
</evidence>
<reference evidence="7 8" key="1">
    <citation type="submission" date="2019-07" db="EMBL/GenBank/DDBJ databases">
        <title>Whole genome shotgun sequence of Acetobacter nitrogenifigens NBRC 105050.</title>
        <authorList>
            <person name="Hosoyama A."/>
            <person name="Uohara A."/>
            <person name="Ohji S."/>
            <person name="Ichikawa N."/>
        </authorList>
    </citation>
    <scope>NUCLEOTIDE SEQUENCE [LARGE SCALE GENOMIC DNA]</scope>
    <source>
        <strain evidence="7 8">NBRC 105050</strain>
    </source>
</reference>
<comment type="subcellular location">
    <subcellularLocation>
        <location evidence="1">Cell membrane</location>
        <topology evidence="1">Multi-pass membrane protein</topology>
    </subcellularLocation>
</comment>
<dbReference type="STRING" id="1120919.GCA_000429165_03511"/>
<dbReference type="AlphaFoldDB" id="A0A511XER6"/>
<feature type="transmembrane region" description="Helical" evidence="6">
    <location>
        <begin position="192"/>
        <end position="209"/>
    </location>
</feature>
<evidence type="ECO:0000256" key="6">
    <source>
        <dbReference type="SAM" id="Phobius"/>
    </source>
</evidence>
<feature type="transmembrane region" description="Helical" evidence="6">
    <location>
        <begin position="31"/>
        <end position="48"/>
    </location>
</feature>
<dbReference type="GO" id="GO:0005886">
    <property type="term" value="C:plasma membrane"/>
    <property type="evidence" value="ECO:0007669"/>
    <property type="project" value="UniProtKB-SubCell"/>
</dbReference>
<dbReference type="InterPro" id="IPR003740">
    <property type="entry name" value="YitT"/>
</dbReference>
<dbReference type="PANTHER" id="PTHR33545">
    <property type="entry name" value="UPF0750 MEMBRANE PROTEIN YITT-RELATED"/>
    <property type="match status" value="1"/>
</dbReference>
<dbReference type="InterPro" id="IPR051461">
    <property type="entry name" value="UPF0750_membrane"/>
</dbReference>
<evidence type="ECO:0000256" key="1">
    <source>
        <dbReference type="ARBA" id="ARBA00004651"/>
    </source>
</evidence>
<name>A0A511XER6_9PROT</name>
<keyword evidence="5 6" id="KW-0472">Membrane</keyword>